<keyword evidence="3" id="KW-0328">Glycosyltransferase</keyword>
<dbReference type="RefSeq" id="WP_171470712.1">
    <property type="nucleotide sequence ID" value="NZ_CP053452.2"/>
</dbReference>
<dbReference type="Pfam" id="PF13231">
    <property type="entry name" value="PMT_2"/>
    <property type="match status" value="1"/>
</dbReference>
<feature type="compositionally biased region" description="Pro residues" evidence="8">
    <location>
        <begin position="302"/>
        <end position="383"/>
    </location>
</feature>
<proteinExistence type="predicted"/>
<feature type="transmembrane region" description="Helical" evidence="9">
    <location>
        <begin position="97"/>
        <end position="120"/>
    </location>
</feature>
<comment type="subcellular location">
    <subcellularLocation>
        <location evidence="1">Cell membrane</location>
        <topology evidence="1">Multi-pass membrane protein</topology>
    </subcellularLocation>
</comment>
<keyword evidence="12" id="KW-1185">Reference proteome</keyword>
<dbReference type="Proteomes" id="UP000503447">
    <property type="component" value="Chromosome"/>
</dbReference>
<dbReference type="GO" id="GO:0009103">
    <property type="term" value="P:lipopolysaccharide biosynthetic process"/>
    <property type="evidence" value="ECO:0007669"/>
    <property type="project" value="UniProtKB-ARBA"/>
</dbReference>
<dbReference type="GO" id="GO:0010041">
    <property type="term" value="P:response to iron(III) ion"/>
    <property type="evidence" value="ECO:0007669"/>
    <property type="project" value="TreeGrafter"/>
</dbReference>
<evidence type="ECO:0000256" key="9">
    <source>
        <dbReference type="SAM" id="Phobius"/>
    </source>
</evidence>
<dbReference type="GO" id="GO:0016763">
    <property type="term" value="F:pentosyltransferase activity"/>
    <property type="evidence" value="ECO:0007669"/>
    <property type="project" value="TreeGrafter"/>
</dbReference>
<feature type="transmembrane region" description="Helical" evidence="9">
    <location>
        <begin position="182"/>
        <end position="210"/>
    </location>
</feature>
<dbReference type="AlphaFoldDB" id="A0A6M5YLK1"/>
<reference evidence="12" key="1">
    <citation type="submission" date="2020-05" db="EMBL/GenBank/DDBJ databases">
        <title>Frigoriglobus tundricola gen. nov., sp. nov., a psychrotolerant cellulolytic planctomycete of the family Gemmataceae with two divergent copies of 16S rRNA gene.</title>
        <authorList>
            <person name="Kulichevskaya I.S."/>
            <person name="Ivanova A.A."/>
            <person name="Naumoff D.G."/>
            <person name="Beletsky A.V."/>
            <person name="Rijpstra W.I.C."/>
            <person name="Sinninghe Damste J.S."/>
            <person name="Mardanov A.V."/>
            <person name="Ravin N.V."/>
            <person name="Dedysh S.N."/>
        </authorList>
    </citation>
    <scope>NUCLEOTIDE SEQUENCE [LARGE SCALE GENOMIC DNA]</scope>
    <source>
        <strain evidence="12">PL17</strain>
    </source>
</reference>
<accession>A0A6M5YLK1</accession>
<keyword evidence="7 9" id="KW-0472">Membrane</keyword>
<evidence type="ECO:0000256" key="5">
    <source>
        <dbReference type="ARBA" id="ARBA00022692"/>
    </source>
</evidence>
<dbReference type="InterPro" id="IPR038731">
    <property type="entry name" value="RgtA/B/C-like"/>
</dbReference>
<keyword evidence="5 9" id="KW-0812">Transmembrane</keyword>
<evidence type="ECO:0000313" key="12">
    <source>
        <dbReference type="Proteomes" id="UP000503447"/>
    </source>
</evidence>
<evidence type="ECO:0000256" key="2">
    <source>
        <dbReference type="ARBA" id="ARBA00022475"/>
    </source>
</evidence>
<dbReference type="PANTHER" id="PTHR33908:SF3">
    <property type="entry name" value="UNDECAPRENYL PHOSPHATE-ALPHA-4-AMINO-4-DEOXY-L-ARABINOSE ARABINOSYL TRANSFERASE"/>
    <property type="match status" value="1"/>
</dbReference>
<organism evidence="11 12">
    <name type="scientific">Frigoriglobus tundricola</name>
    <dbReference type="NCBI Taxonomy" id="2774151"/>
    <lineage>
        <taxon>Bacteria</taxon>
        <taxon>Pseudomonadati</taxon>
        <taxon>Planctomycetota</taxon>
        <taxon>Planctomycetia</taxon>
        <taxon>Gemmatales</taxon>
        <taxon>Gemmataceae</taxon>
        <taxon>Frigoriglobus</taxon>
    </lineage>
</organism>
<dbReference type="KEGG" id="ftj:FTUN_2318"/>
<evidence type="ECO:0000256" key="3">
    <source>
        <dbReference type="ARBA" id="ARBA00022676"/>
    </source>
</evidence>
<dbReference type="GO" id="GO:0005886">
    <property type="term" value="C:plasma membrane"/>
    <property type="evidence" value="ECO:0007669"/>
    <property type="project" value="UniProtKB-SubCell"/>
</dbReference>
<keyword evidence="4" id="KW-0808">Transferase</keyword>
<feature type="transmembrane region" description="Helical" evidence="9">
    <location>
        <begin position="222"/>
        <end position="243"/>
    </location>
</feature>
<dbReference type="EMBL" id="CP053452">
    <property type="protein sequence ID" value="QJW94795.1"/>
    <property type="molecule type" value="Genomic_DNA"/>
</dbReference>
<feature type="domain" description="Glycosyltransferase RgtA/B/C/D-like" evidence="10">
    <location>
        <begin position="81"/>
        <end position="239"/>
    </location>
</feature>
<dbReference type="PANTHER" id="PTHR33908">
    <property type="entry name" value="MANNOSYLTRANSFERASE YKCB-RELATED"/>
    <property type="match status" value="1"/>
</dbReference>
<evidence type="ECO:0000256" key="1">
    <source>
        <dbReference type="ARBA" id="ARBA00004651"/>
    </source>
</evidence>
<evidence type="ECO:0000256" key="6">
    <source>
        <dbReference type="ARBA" id="ARBA00022989"/>
    </source>
</evidence>
<feature type="transmembrane region" description="Helical" evidence="9">
    <location>
        <begin position="25"/>
        <end position="43"/>
    </location>
</feature>
<feature type="transmembrane region" description="Helical" evidence="9">
    <location>
        <begin position="127"/>
        <end position="147"/>
    </location>
</feature>
<evidence type="ECO:0000313" key="11">
    <source>
        <dbReference type="EMBL" id="QJW94795.1"/>
    </source>
</evidence>
<dbReference type="InterPro" id="IPR050297">
    <property type="entry name" value="LipidA_mod_glycosyltrf_83"/>
</dbReference>
<evidence type="ECO:0000256" key="7">
    <source>
        <dbReference type="ARBA" id="ARBA00023136"/>
    </source>
</evidence>
<sequence length="458" mass="47012">MGPTTEPAVQVGVEPRRLFARWGEGAAVLLVVLVAGGTRLWHLDQNGSGNAYYAAAVRSMLASESNFFFGAFDPVGYITVDKPPGALWVQAASAKVFGFRGVALLAPQALMGVASVLVTYRLVRRPFGPAAGLLAGLILAVTPISVAVDRDNLPDTALVLVLLLAARALARASETGRWQPLVLATALVGVGFNIKMLAAFVVLPTFYLVYLLAAPVRWRARVAHLAAATAVLVIVSLSWSVAVELTPPEQRPYIGGSRTNSALELALGYNGLGRVFGGSGNFSPGAGPPGGLPGLPGGAPGAQPPPPAGNPPDAVPPTGPLPFPLGPPPEGFRPPFPPGGPGEGVPPFPPGGPGEGLPPFPPKGAFPPDEPGAGPPPFLPGGPPGGHRCFHQVPPQARACRARVALPVRARHPGRAAHRDSPGAVLVPARRSVAPPAYCGSPARALPGKLPGCCRWRS</sequence>
<evidence type="ECO:0000259" key="10">
    <source>
        <dbReference type="Pfam" id="PF13231"/>
    </source>
</evidence>
<name>A0A6M5YLK1_9BACT</name>
<keyword evidence="2" id="KW-1003">Cell membrane</keyword>
<gene>
    <name evidence="11" type="ORF">FTUN_2318</name>
</gene>
<keyword evidence="6 9" id="KW-1133">Transmembrane helix</keyword>
<feature type="region of interest" description="Disordered" evidence="8">
    <location>
        <begin position="280"/>
        <end position="391"/>
    </location>
</feature>
<evidence type="ECO:0000256" key="8">
    <source>
        <dbReference type="SAM" id="MobiDB-lite"/>
    </source>
</evidence>
<protein>
    <recommendedName>
        <fullName evidence="10">Glycosyltransferase RgtA/B/C/D-like domain-containing protein</fullName>
    </recommendedName>
</protein>
<evidence type="ECO:0000256" key="4">
    <source>
        <dbReference type="ARBA" id="ARBA00022679"/>
    </source>
</evidence>